<dbReference type="AlphaFoldDB" id="A0A2Z3RYF6"/>
<evidence type="ECO:0000256" key="3">
    <source>
        <dbReference type="ARBA" id="ARBA00012784"/>
    </source>
</evidence>
<feature type="domain" description="Adenosine deaminase" evidence="8">
    <location>
        <begin position="16"/>
        <end position="362"/>
    </location>
</feature>
<dbReference type="InterPro" id="IPR032466">
    <property type="entry name" value="Metal_Hydrolase"/>
</dbReference>
<organism evidence="9 10">
    <name type="scientific">Aurantimicrobium photophilum</name>
    <dbReference type="NCBI Taxonomy" id="1987356"/>
    <lineage>
        <taxon>Bacteria</taxon>
        <taxon>Bacillati</taxon>
        <taxon>Actinomycetota</taxon>
        <taxon>Actinomycetes</taxon>
        <taxon>Micrococcales</taxon>
        <taxon>Microbacteriaceae</taxon>
        <taxon>Aurantimicrobium</taxon>
    </lineage>
</organism>
<dbReference type="GO" id="GO:0046872">
    <property type="term" value="F:metal ion binding"/>
    <property type="evidence" value="ECO:0007669"/>
    <property type="project" value="UniProtKB-KW"/>
</dbReference>
<dbReference type="SUPFAM" id="SSF51556">
    <property type="entry name" value="Metallo-dependent hydrolases"/>
    <property type="match status" value="1"/>
</dbReference>
<dbReference type="GO" id="GO:0006154">
    <property type="term" value="P:adenosine catabolic process"/>
    <property type="evidence" value="ECO:0007669"/>
    <property type="project" value="TreeGrafter"/>
</dbReference>
<dbReference type="PANTHER" id="PTHR11409:SF43">
    <property type="entry name" value="ADENOSINE DEAMINASE"/>
    <property type="match status" value="1"/>
</dbReference>
<evidence type="ECO:0000313" key="9">
    <source>
        <dbReference type="EMBL" id="AWR20976.1"/>
    </source>
</evidence>
<gene>
    <name evidence="9" type="ORF">AURMO_00359</name>
</gene>
<evidence type="ECO:0000256" key="7">
    <source>
        <dbReference type="ARBA" id="ARBA00023080"/>
    </source>
</evidence>
<accession>A0A2Z3RYF6</accession>
<keyword evidence="7" id="KW-0546">Nucleotide metabolism</keyword>
<evidence type="ECO:0000256" key="2">
    <source>
        <dbReference type="ARBA" id="ARBA00006676"/>
    </source>
</evidence>
<protein>
    <recommendedName>
        <fullName evidence="3">adenosine deaminase</fullName>
        <ecNumber evidence="3">3.5.4.4</ecNumber>
    </recommendedName>
</protein>
<dbReference type="FunFam" id="3.20.20.140:FF:000020">
    <property type="entry name" value="Adenosine deaminase"/>
    <property type="match status" value="1"/>
</dbReference>
<dbReference type="InterPro" id="IPR001365">
    <property type="entry name" value="A_deaminase_dom"/>
</dbReference>
<evidence type="ECO:0000256" key="6">
    <source>
        <dbReference type="ARBA" id="ARBA00022833"/>
    </source>
</evidence>
<dbReference type="GO" id="GO:0043103">
    <property type="term" value="P:hypoxanthine salvage"/>
    <property type="evidence" value="ECO:0007669"/>
    <property type="project" value="TreeGrafter"/>
</dbReference>
<proteinExistence type="inferred from homology"/>
<dbReference type="Pfam" id="PF00962">
    <property type="entry name" value="A_deaminase"/>
    <property type="match status" value="1"/>
</dbReference>
<evidence type="ECO:0000256" key="1">
    <source>
        <dbReference type="ARBA" id="ARBA00001947"/>
    </source>
</evidence>
<dbReference type="Proteomes" id="UP000246894">
    <property type="component" value="Chromosome"/>
</dbReference>
<dbReference type="EMBL" id="CP023994">
    <property type="protein sequence ID" value="AWR20976.1"/>
    <property type="molecule type" value="Genomic_DNA"/>
</dbReference>
<comment type="similarity">
    <text evidence="2">Belongs to the metallo-dependent hydrolases superfamily. Adenosine and AMP deaminases family.</text>
</comment>
<evidence type="ECO:0000256" key="4">
    <source>
        <dbReference type="ARBA" id="ARBA00022723"/>
    </source>
</evidence>
<dbReference type="OrthoDB" id="9779574at2"/>
<comment type="cofactor">
    <cofactor evidence="1">
        <name>Zn(2+)</name>
        <dbReference type="ChEBI" id="CHEBI:29105"/>
    </cofactor>
</comment>
<dbReference type="EC" id="3.5.4.4" evidence="3"/>
<dbReference type="KEGG" id="aum:AURMO_00359"/>
<dbReference type="GO" id="GO:0009117">
    <property type="term" value="P:nucleotide metabolic process"/>
    <property type="evidence" value="ECO:0007669"/>
    <property type="project" value="UniProtKB-KW"/>
</dbReference>
<name>A0A2Z3RYF6_9MICO</name>
<keyword evidence="5 9" id="KW-0378">Hydrolase</keyword>
<sequence>MSTEYVIDGVDVRTLPKISLHDHLDGSLRPATIIELAEAEGIELPVLDAEGLGQWFADQSNSGSLVEYLKTFDLTCAVMQTREGLTRVARESVIDLANDGVIYGELRWAPEQHLTKGLTLDQVVEYVQEGIEQGIEDAAADGKSIRIGQLITAMRHADRSLEIAQLAVRHRDNGVVGFDIAGAELGFPASLHKEAFDYLASEYFPVTIHAGEADGRPSIESAINDGHALRLGHGVRLAEDISIDGSDENATFVSLGLLSQWVKDRGITLELSPSSNLQTGAIAAWGEDIMDHPFDLLYQLGMTVTVNTDNRLQSGTSLSRELWLVADVFAYGLADLETFQHNAAASAFLPLEDREVLADAISDGFVEAVQLAR</sequence>
<dbReference type="NCBIfam" id="NF006847">
    <property type="entry name" value="PRK09358.1-2"/>
    <property type="match status" value="1"/>
</dbReference>
<evidence type="ECO:0000313" key="10">
    <source>
        <dbReference type="Proteomes" id="UP000246894"/>
    </source>
</evidence>
<dbReference type="InterPro" id="IPR006330">
    <property type="entry name" value="Ado/ade_deaminase"/>
</dbReference>
<dbReference type="Gene3D" id="3.20.20.140">
    <property type="entry name" value="Metal-dependent hydrolases"/>
    <property type="match status" value="1"/>
</dbReference>
<evidence type="ECO:0000259" key="8">
    <source>
        <dbReference type="Pfam" id="PF00962"/>
    </source>
</evidence>
<dbReference type="RefSeq" id="WP_110232870.1">
    <property type="nucleotide sequence ID" value="NZ_CP023994.1"/>
</dbReference>
<dbReference type="GO" id="GO:0046103">
    <property type="term" value="P:inosine biosynthetic process"/>
    <property type="evidence" value="ECO:0007669"/>
    <property type="project" value="TreeGrafter"/>
</dbReference>
<keyword evidence="4" id="KW-0479">Metal-binding</keyword>
<dbReference type="GO" id="GO:0004000">
    <property type="term" value="F:adenosine deaminase activity"/>
    <property type="evidence" value="ECO:0007669"/>
    <property type="project" value="UniProtKB-ARBA"/>
</dbReference>
<dbReference type="GO" id="GO:0005829">
    <property type="term" value="C:cytosol"/>
    <property type="evidence" value="ECO:0007669"/>
    <property type="project" value="TreeGrafter"/>
</dbReference>
<dbReference type="PANTHER" id="PTHR11409">
    <property type="entry name" value="ADENOSINE DEAMINASE"/>
    <property type="match status" value="1"/>
</dbReference>
<evidence type="ECO:0000256" key="5">
    <source>
        <dbReference type="ARBA" id="ARBA00022801"/>
    </source>
</evidence>
<reference evidence="9 10" key="1">
    <citation type="submission" date="2017-10" db="EMBL/GenBank/DDBJ databases">
        <title>Genome of an Actinobacterium that displays light-enhanced growth.</title>
        <authorList>
            <person name="Maresca J.A."/>
            <person name="Hempel P."/>
            <person name="Shevchenko O."/>
            <person name="Miller K.J."/>
            <person name="Hahn M.W."/>
        </authorList>
    </citation>
    <scope>NUCLEOTIDE SEQUENCE [LARGE SCALE GENOMIC DNA]</scope>
    <source>
        <strain evidence="9 10">MWH-Mo1</strain>
    </source>
</reference>
<keyword evidence="10" id="KW-1185">Reference proteome</keyword>
<keyword evidence="6" id="KW-0862">Zinc</keyword>